<evidence type="ECO:0000259" key="1">
    <source>
        <dbReference type="Pfam" id="PF11706"/>
    </source>
</evidence>
<reference evidence="2 3" key="1">
    <citation type="submission" date="2015-10" db="EMBL/GenBank/DDBJ databases">
        <title>Draft genome sequence of pyrrolomycin-producing Streptomyces vitaminophilus.</title>
        <authorList>
            <person name="Graham D.E."/>
            <person name="Mahan K.M."/>
            <person name="Klingeman D.M."/>
            <person name="Hettich R.L."/>
            <person name="Parry R.J."/>
        </authorList>
    </citation>
    <scope>NUCLEOTIDE SEQUENCE [LARGE SCALE GENOMIC DNA]</scope>
    <source>
        <strain evidence="2 3">ATCC 31673</strain>
    </source>
</reference>
<accession>A0A0T6LQF7</accession>
<dbReference type="eggNOG" id="COG5516">
    <property type="taxonomic scope" value="Bacteria"/>
</dbReference>
<comment type="caution">
    <text evidence="2">The sequence shown here is derived from an EMBL/GenBank/DDBJ whole genome shotgun (WGS) entry which is preliminary data.</text>
</comment>
<evidence type="ECO:0000313" key="3">
    <source>
        <dbReference type="Proteomes" id="UP000050867"/>
    </source>
</evidence>
<dbReference type="Proteomes" id="UP000050867">
    <property type="component" value="Unassembled WGS sequence"/>
</dbReference>
<dbReference type="PANTHER" id="PTHR35525:SF3">
    <property type="entry name" value="BLL6575 PROTEIN"/>
    <property type="match status" value="1"/>
</dbReference>
<dbReference type="EMBL" id="LLZU01000025">
    <property type="protein sequence ID" value="KRV48359.1"/>
    <property type="molecule type" value="Genomic_DNA"/>
</dbReference>
<organism evidence="2 3">
    <name type="scientific">Wenjunlia vitaminophila</name>
    <name type="common">Streptomyces vitaminophilus</name>
    <dbReference type="NCBI Taxonomy" id="76728"/>
    <lineage>
        <taxon>Bacteria</taxon>
        <taxon>Bacillati</taxon>
        <taxon>Actinomycetota</taxon>
        <taxon>Actinomycetes</taxon>
        <taxon>Kitasatosporales</taxon>
        <taxon>Streptomycetaceae</taxon>
        <taxon>Wenjunlia</taxon>
    </lineage>
</organism>
<keyword evidence="3" id="KW-1185">Reference proteome</keyword>
<gene>
    <name evidence="2" type="ORF">AQ490_25440</name>
</gene>
<protein>
    <recommendedName>
        <fullName evidence="1">Zinc finger CGNR domain-containing protein</fullName>
    </recommendedName>
</protein>
<dbReference type="PANTHER" id="PTHR35525">
    <property type="entry name" value="BLL6575 PROTEIN"/>
    <property type="match status" value="1"/>
</dbReference>
<dbReference type="Pfam" id="PF07336">
    <property type="entry name" value="ABATE"/>
    <property type="match status" value="1"/>
</dbReference>
<dbReference type="SUPFAM" id="SSF160904">
    <property type="entry name" value="Jann2411-like"/>
    <property type="match status" value="1"/>
</dbReference>
<proteinExistence type="predicted"/>
<feature type="domain" description="Zinc finger CGNR" evidence="1">
    <location>
        <begin position="173"/>
        <end position="216"/>
    </location>
</feature>
<dbReference type="InterPro" id="IPR021005">
    <property type="entry name" value="Znf_CGNR"/>
</dbReference>
<dbReference type="InterPro" id="IPR023286">
    <property type="entry name" value="ABATE_dom_sf"/>
</dbReference>
<name>A0A0T6LQF7_WENVI</name>
<dbReference type="AlphaFoldDB" id="A0A0T6LQF7"/>
<evidence type="ECO:0000313" key="2">
    <source>
        <dbReference type="EMBL" id="KRV48359.1"/>
    </source>
</evidence>
<dbReference type="InterPro" id="IPR010852">
    <property type="entry name" value="ABATE"/>
</dbReference>
<dbReference type="Pfam" id="PF11706">
    <property type="entry name" value="zf-CGNR"/>
    <property type="match status" value="1"/>
</dbReference>
<dbReference type="STRING" id="76728.AQ490_25440"/>
<dbReference type="Gene3D" id="1.10.3300.10">
    <property type="entry name" value="Jann2411-like domain"/>
    <property type="match status" value="1"/>
</dbReference>
<sequence length="226" mass="25069">MRQARGGRSRVTGNIQPHTFRSRDLVGGHIVIDLVNTVTARDAEPIDWLDGYPRVLEWAALTGHFTPDDLTDLRRLAETEPGRAKLALDRTRELREALHDLITALIHEGAPDPAGAVEQFEDHWKHAVASARLTVRGTGPQLQVSVGTSGAEYLNHELALQAFDLLRALPLERTRVCPGLRCGWVFIDSSRGGRRRWCDMATCGNSAKGRTHYQRKRAGGMAQARP</sequence>